<dbReference type="KEGG" id="hhk:HH1059_07100"/>
<dbReference type="OrthoDB" id="3893742at2"/>
<organism evidence="1 2">
    <name type="scientific">Halorhodospira halochloris</name>
    <name type="common">Ectothiorhodospira halochloris</name>
    <dbReference type="NCBI Taxonomy" id="1052"/>
    <lineage>
        <taxon>Bacteria</taxon>
        <taxon>Pseudomonadati</taxon>
        <taxon>Pseudomonadota</taxon>
        <taxon>Gammaproteobacteria</taxon>
        <taxon>Chromatiales</taxon>
        <taxon>Ectothiorhodospiraceae</taxon>
        <taxon>Halorhodospira</taxon>
    </lineage>
</organism>
<keyword evidence="2" id="KW-1185">Reference proteome</keyword>
<dbReference type="EMBL" id="AP017372">
    <property type="protein sequence ID" value="BAU57398.1"/>
    <property type="molecule type" value="Genomic_DNA"/>
</dbReference>
<accession>A0A110B4U3</accession>
<evidence type="ECO:0000313" key="1">
    <source>
        <dbReference type="EMBL" id="BAU57398.1"/>
    </source>
</evidence>
<reference evidence="1" key="1">
    <citation type="submission" date="2016-02" db="EMBL/GenBank/DDBJ databases">
        <title>Halorhodospira halochloris DSM-1059 complete genome, version 2.</title>
        <authorList>
            <person name="Tsukatani Y."/>
        </authorList>
    </citation>
    <scope>NUCLEOTIDE SEQUENCE</scope>
    <source>
        <strain evidence="1">DSM 1059</strain>
    </source>
</reference>
<protein>
    <submittedName>
        <fullName evidence="1">Uncharacterized protein</fullName>
    </submittedName>
</protein>
<evidence type="ECO:0000313" key="2">
    <source>
        <dbReference type="Proteomes" id="UP000218890"/>
    </source>
</evidence>
<dbReference type="RefSeq" id="WP_096408373.1">
    <property type="nucleotide sequence ID" value="NZ_AP017372.2"/>
</dbReference>
<dbReference type="Proteomes" id="UP000218890">
    <property type="component" value="Chromosome"/>
</dbReference>
<proteinExistence type="predicted"/>
<dbReference type="AlphaFoldDB" id="A0A110B4U3"/>
<gene>
    <name evidence="1" type="ORF">HH1059_07100</name>
</gene>
<sequence>MTDSIDEQQKLKLRLERLDQACHRLAQTSSFAKFTHSSEVIEAARRALNDPGGAAAVYQRIGELTDAGIFSGSDWETPEILQPEMAANTLKLSSDHTLILECLSELRLLAILEGELPAERISVQEAKNFLARVLALNIHLIFGETGEAERVRLGRNIELVRQHQSFILERVGFDAVVEELITEIWRILQQRPIQIEHVKLMITNVAVYLNSDHPGVPIASTRGAERLISALYGPTRGCHEDPGLDVFAERITSMDEQTLRNEALGFGRSMHDTGLVSPYHAIFLRYITDHYPDLIPATLGLSSTGVEVLGCFSELIHRLIREAVWPQTAQSILGLAGLIERGVLYNSPVPPSLWRQIHLELCPAAQQRLNQLANPLADDATGPTARVRLLAGVINILGHPLGVGQGNNPTCQSARALSMWSTNDPDYLLQVIAWAARDNDVISHFEGRELSSAKLLEAHQPDELTDVDPVSAVAVPHLDVIYMEMGRRCIGRGEDPHRWVNMEFHGWWVGRGFAIAVDVASGNLHDLEGFVRRFYACYHPLYNGNNPVIHSQPAGIAVTDASGRFVGWHAISIERVSLDPEGVTRVYFFNPNNDSTQDWGNGVLVSTEGCGEYHGESSLPFEEFVSRLYIFHFDPRDEAPGIVVADDAMARIRAMVEGSWGAGR</sequence>
<name>A0A110B4U3_HALHR</name>